<dbReference type="InterPro" id="IPR002797">
    <property type="entry name" value="Polysacc_synth"/>
</dbReference>
<comment type="subcellular location">
    <subcellularLocation>
        <location evidence="1">Cell membrane</location>
        <topology evidence="1">Multi-pass membrane protein</topology>
    </subcellularLocation>
</comment>
<feature type="transmembrane region" description="Helical" evidence="6">
    <location>
        <begin position="314"/>
        <end position="339"/>
    </location>
</feature>
<comment type="caution">
    <text evidence="7">The sequence shown here is derived from an EMBL/GenBank/DDBJ whole genome shotgun (WGS) entry which is preliminary data.</text>
</comment>
<reference evidence="7 8" key="1">
    <citation type="submission" date="2017-05" db="EMBL/GenBank/DDBJ databases">
        <title>Host range expansion of the Methanosphaera genus to humans and monogastric animals involves recent and extensive reduction in genome content.</title>
        <authorList>
            <person name="Hoedt E.C."/>
            <person name="Volmer J.G."/>
            <person name="Parks D.H."/>
            <person name="Rosewarne C.P."/>
            <person name="Denman S.E."/>
            <person name="Mcsweeney C.S."/>
            <person name="O Cuiv P."/>
            <person name="Hugenholtz P."/>
            <person name="Tyson G.W."/>
            <person name="Morrison M."/>
        </authorList>
    </citation>
    <scope>NUCLEOTIDE SEQUENCE [LARGE SCALE GENOMIC DNA]</scope>
    <source>
        <strain evidence="7 8">PA5</strain>
    </source>
</reference>
<evidence type="ECO:0000313" key="7">
    <source>
        <dbReference type="EMBL" id="RAP03000.1"/>
    </source>
</evidence>
<accession>A0A328Q8F3</accession>
<dbReference type="RefSeq" id="WP_112149570.1">
    <property type="nucleotide sequence ID" value="NZ_JAXJAF010000104.1"/>
</dbReference>
<feature type="transmembrane region" description="Helical" evidence="6">
    <location>
        <begin position="458"/>
        <end position="478"/>
    </location>
</feature>
<feature type="transmembrane region" description="Helical" evidence="6">
    <location>
        <begin position="154"/>
        <end position="176"/>
    </location>
</feature>
<dbReference type="EMBL" id="NGJK01000055">
    <property type="protein sequence ID" value="RAP03000.1"/>
    <property type="molecule type" value="Genomic_DNA"/>
</dbReference>
<dbReference type="Pfam" id="PF01943">
    <property type="entry name" value="Polysacc_synt"/>
    <property type="match status" value="1"/>
</dbReference>
<feature type="transmembrane region" description="Helical" evidence="6">
    <location>
        <begin position="182"/>
        <end position="202"/>
    </location>
</feature>
<feature type="transmembrane region" description="Helical" evidence="6">
    <location>
        <begin position="254"/>
        <end position="274"/>
    </location>
</feature>
<organism evidence="7 8">
    <name type="scientific">Methanosphaera stadtmanae</name>
    <dbReference type="NCBI Taxonomy" id="2317"/>
    <lineage>
        <taxon>Archaea</taxon>
        <taxon>Methanobacteriati</taxon>
        <taxon>Methanobacteriota</taxon>
        <taxon>Methanomada group</taxon>
        <taxon>Methanobacteria</taxon>
        <taxon>Methanobacteriales</taxon>
        <taxon>Methanobacteriaceae</taxon>
        <taxon>Methanosphaera</taxon>
    </lineage>
</organism>
<feature type="transmembrane region" description="Helical" evidence="6">
    <location>
        <begin position="434"/>
        <end position="452"/>
    </location>
</feature>
<evidence type="ECO:0000256" key="3">
    <source>
        <dbReference type="ARBA" id="ARBA00022692"/>
    </source>
</evidence>
<feature type="transmembrane region" description="Helical" evidence="6">
    <location>
        <begin position="52"/>
        <end position="72"/>
    </location>
</feature>
<keyword evidence="4 6" id="KW-1133">Transmembrane helix</keyword>
<feature type="transmembrane region" description="Helical" evidence="6">
    <location>
        <begin position="402"/>
        <end position="422"/>
    </location>
</feature>
<feature type="transmembrane region" description="Helical" evidence="6">
    <location>
        <begin position="123"/>
        <end position="142"/>
    </location>
</feature>
<feature type="transmembrane region" description="Helical" evidence="6">
    <location>
        <begin position="345"/>
        <end position="365"/>
    </location>
</feature>
<protein>
    <submittedName>
        <fullName evidence="7">O-antigen and teichoic acid export protein</fullName>
    </submittedName>
</protein>
<evidence type="ECO:0000256" key="4">
    <source>
        <dbReference type="ARBA" id="ARBA00022989"/>
    </source>
</evidence>
<keyword evidence="3 6" id="KW-0812">Transmembrane</keyword>
<name>A0A328Q8F3_9EURY</name>
<evidence type="ECO:0000256" key="1">
    <source>
        <dbReference type="ARBA" id="ARBA00004651"/>
    </source>
</evidence>
<dbReference type="CDD" id="cd13128">
    <property type="entry name" value="MATE_Wzx_like"/>
    <property type="match status" value="1"/>
</dbReference>
<feature type="transmembrane region" description="Helical" evidence="6">
    <location>
        <begin position="93"/>
        <end position="117"/>
    </location>
</feature>
<dbReference type="Proteomes" id="UP000248557">
    <property type="component" value="Unassembled WGS sequence"/>
</dbReference>
<sequence>MTDKKSKLASGSIIILLGSIILRLGGFIYRFILSRLLTTTGYGIVGLTLPFQNIFIIGASGGVPPAIAKYVSEYKAVDDKQMVHQIIITGLKLMIFMALLAAVIMFLISEPIAIGIWHKPEALLPLRLVALIIPFSIIVGALRGVFQGFYQMTYIFYSKFIEQIFTLIFAIILVLIGWYAAGAVLGTAIGFLMALLGSYYLFKTDMKKNYLNGNYEPITFKEELGLILKIFKFSIPVVISGVAEIFLYDTGTFFIGMFLPTLFAGFYTNASAIARIPLIISNSISTSVLPATSEASSLKNRELLKLYIHQSYRYTTLTTLPVSAFIMVFAAPIMSILFGKEYVPGASALWILVTGMFFFSIYLIGSSMCQGLGKPQKPMYALIIGAIVNMVLSFILIPRYGIAGAAFATTISTCLLMIITMYDLTKITSIHAPYLDMIKMFIASFVMIGMMYVVPQNILGMIIGGIIGSILYLAIVVFTKAIKRDDVVFIEHIANKTGPLKKYLDPVVRFIYNYTD</sequence>
<gene>
    <name evidence="7" type="ORF">CA615_04580</name>
</gene>
<dbReference type="AlphaFoldDB" id="A0A328Q8F3"/>
<dbReference type="PANTHER" id="PTHR30250">
    <property type="entry name" value="PST FAMILY PREDICTED COLANIC ACID TRANSPORTER"/>
    <property type="match status" value="1"/>
</dbReference>
<feature type="transmembrane region" description="Helical" evidence="6">
    <location>
        <begin position="12"/>
        <end position="32"/>
    </location>
</feature>
<evidence type="ECO:0000256" key="6">
    <source>
        <dbReference type="SAM" id="Phobius"/>
    </source>
</evidence>
<dbReference type="GO" id="GO:0005886">
    <property type="term" value="C:plasma membrane"/>
    <property type="evidence" value="ECO:0007669"/>
    <property type="project" value="UniProtKB-SubCell"/>
</dbReference>
<evidence type="ECO:0000256" key="2">
    <source>
        <dbReference type="ARBA" id="ARBA00022475"/>
    </source>
</evidence>
<feature type="transmembrane region" description="Helical" evidence="6">
    <location>
        <begin position="230"/>
        <end position="248"/>
    </location>
</feature>
<dbReference type="InterPro" id="IPR050833">
    <property type="entry name" value="Poly_Biosynth_Transport"/>
</dbReference>
<keyword evidence="2" id="KW-1003">Cell membrane</keyword>
<proteinExistence type="predicted"/>
<feature type="transmembrane region" description="Helical" evidence="6">
    <location>
        <begin position="377"/>
        <end position="396"/>
    </location>
</feature>
<evidence type="ECO:0000256" key="5">
    <source>
        <dbReference type="ARBA" id="ARBA00023136"/>
    </source>
</evidence>
<evidence type="ECO:0000313" key="8">
    <source>
        <dbReference type="Proteomes" id="UP000248557"/>
    </source>
</evidence>
<keyword evidence="5 6" id="KW-0472">Membrane</keyword>
<dbReference type="PANTHER" id="PTHR30250:SF11">
    <property type="entry name" value="O-ANTIGEN TRANSPORTER-RELATED"/>
    <property type="match status" value="1"/>
</dbReference>